<keyword evidence="6" id="KW-1185">Reference proteome</keyword>
<sequence length="1387" mass="155655">MSLPSPPPCHDHDQPDLESIRMVAVSVNKFIRQFLADGACSWNGIKSACISMLQDQKHEFFELSEHSVLSNLYWGIDNIEAAIWAEWPGERESRLRSSEGMLQVPALLDEEGTTSGIANRHLIAVSYFYLCVVKRLQGEDWQVAMHFLQALSVCPELVRNLFAPELCELLFLSGSAWSKSKKTGGHRSTSPVRLIDSNEEEALELMKRMARKFKGWLMYYQVMLYGETPQWNCGSREVLSLQNATNCLMNEQSVRIESSFSIGNGHDWLHDSEIQKVHPLYPGKESRDNNLCSNGAAFANCVEDSKHLGKAPKSQVYNGEINGNGSIRCLHDMLEEPQSDSSTSANSIQGESAEEGDMEEAKEDNESSIRRMRIDVELQEIDTYCRKRQGPCSTSEPECKAICTAGLPRSPRHQRCTGPAEVNIARIFAETLPDSFGDFNESLLELRDRKQNNNAYWNLHMDDLKTSEQHDHQLFNQIAATSQRNHRVARRSPRKSLARKGNKLCVQNKLTKEGSYSEKPSHHDLMGIFEKAVSQLCFSEGMRKLNEENIIQITAIYETLNDNNGVKHAALKDVLLDQLLQAISTSKEERVIRMSVSILTTIALTNQSVLGDIRKKGLQLRDLASALKRNVHEAAILIYLINPSPTEIKTLELLPNLVEIVCTWSSYKLKRTSVLLTPPMASLMIIEMLVTAFDNATNSTHLAALNSPKVLHGLLDVARDSGAEESISLARIIVKCMQFDGQCRVYVSQSTPISPFISLLQNNKRCAKFIALEFFHEILCMPRSAANSLLQRIRNEGGADIMNMLMLCVQNLESHHQLFAANLLLQLDTLENQSGGSMFVEEAMKVLLESLTPKEDLKMHQLSAFILANLGGTYSWTGEPYTVAWLVRKVGLASAHHRNLIKDFNWEDQCLLDSESDSWCGKIARNIIKIGNPVFRALETGLKSKTKRVSRDSLTAIAWLGCEIAKSTHTQRYSACEILLDGLEQFLHPGVDLEERLLACFSIYNYASGKGMQKLIHFSEGVRESLRRFSNITWMAEELHRVADFYLPNKSRISCVHTQILEAGHSNCGAVNALIYYKGLLCSGHSDGSIKMWDIKGQSSTLVLDKRQHKKEVTCFSLFEQGESLLSGSADKTIKVWKLVQRKLECSEVISLKDPICRMDTLGDAIFAIIPGHGIKVPSNLSLYIHKQKPFSERITLKNLLLSGRAYLLRELIFQVIDASRTVKEICKSKNVKSICVIQGKIYAGCKDSSVQEIILANYREREIKAPLKSWMMQKRPINSIVSYKDWMYTSSAVVHGSNFKEWRRNCEAEMRIALQRGANVLAMGVVEDFIYLNCSSSTSALQIWLRGTAQKVGRISAGGKITSLLTANDVVICGTEAGLIKGWIPL</sequence>
<evidence type="ECO:0000256" key="2">
    <source>
        <dbReference type="SAM" id="MobiDB-lite"/>
    </source>
</evidence>
<accession>A0A8B8MV16</accession>
<feature type="domain" description="Putative E3 ubiquitin-protein ligase LIN ARM repeats" evidence="5">
    <location>
        <begin position="525"/>
        <end position="687"/>
    </location>
</feature>
<dbReference type="Pfam" id="PF23628">
    <property type="entry name" value="ARM_LIN_C"/>
    <property type="match status" value="1"/>
</dbReference>
<evidence type="ECO:0000259" key="3">
    <source>
        <dbReference type="Pfam" id="PF23568"/>
    </source>
</evidence>
<feature type="domain" description="Putative E3 ubiquitin-protein ligase LIN N-terminal" evidence="3">
    <location>
        <begin position="23"/>
        <end position="173"/>
    </location>
</feature>
<dbReference type="Pfam" id="PF23568">
    <property type="entry name" value="ARM_LIN"/>
    <property type="match status" value="1"/>
</dbReference>
<dbReference type="Proteomes" id="UP000827889">
    <property type="component" value="Chromosome 6"/>
</dbReference>
<dbReference type="Pfam" id="PF00400">
    <property type="entry name" value="WD40"/>
    <property type="match status" value="2"/>
</dbReference>
<dbReference type="SUPFAM" id="SSF48371">
    <property type="entry name" value="ARM repeat"/>
    <property type="match status" value="1"/>
</dbReference>
<dbReference type="InterPro" id="IPR015943">
    <property type="entry name" value="WD40/YVTN_repeat-like_dom_sf"/>
</dbReference>
<reference evidence="7" key="1">
    <citation type="submission" date="2025-08" db="UniProtKB">
        <authorList>
            <consortium name="RefSeq"/>
        </authorList>
    </citation>
    <scope>IDENTIFICATION</scope>
    <source>
        <tissue evidence="7">Leaf</tissue>
    </source>
</reference>
<dbReference type="PANTHER" id="PTHR35549:SF2">
    <property type="entry name" value="TRANSDUCIN_WD40 REPEAT-LIKE SUPERFAMILY PROTEIN"/>
    <property type="match status" value="1"/>
</dbReference>
<name>A0A8B8MV16_9MYRT</name>
<dbReference type="OrthoDB" id="6262491at2759"/>
<dbReference type="InterPro" id="IPR036322">
    <property type="entry name" value="WD40_repeat_dom_sf"/>
</dbReference>
<dbReference type="GeneID" id="115727786"/>
<evidence type="ECO:0000259" key="5">
    <source>
        <dbReference type="Pfam" id="PF23654"/>
    </source>
</evidence>
<dbReference type="RefSeq" id="XP_030513930.1">
    <property type="nucleotide sequence ID" value="XM_030658070.2"/>
</dbReference>
<dbReference type="InterPro" id="IPR056512">
    <property type="entry name" value="LIN_N"/>
</dbReference>
<dbReference type="PANTHER" id="PTHR35549">
    <property type="entry name" value="OS04G0584500 PROTEIN"/>
    <property type="match status" value="1"/>
</dbReference>
<dbReference type="KEGG" id="rarg:115727786"/>
<dbReference type="PROSITE" id="PS50082">
    <property type="entry name" value="WD_REPEATS_2"/>
    <property type="match status" value="2"/>
</dbReference>
<dbReference type="SMART" id="SM00320">
    <property type="entry name" value="WD40"/>
    <property type="match status" value="2"/>
</dbReference>
<evidence type="ECO:0000256" key="1">
    <source>
        <dbReference type="PROSITE-ProRule" id="PRU00221"/>
    </source>
</evidence>
<dbReference type="Pfam" id="PF23654">
    <property type="entry name" value="ARM_LIN_2nd"/>
    <property type="match status" value="1"/>
</dbReference>
<evidence type="ECO:0000259" key="4">
    <source>
        <dbReference type="Pfam" id="PF23628"/>
    </source>
</evidence>
<feature type="domain" description="Putative E3 ubiquitin-protein ligase LIN ARM-like" evidence="4">
    <location>
        <begin position="689"/>
        <end position="1042"/>
    </location>
</feature>
<feature type="repeat" description="WD" evidence="1">
    <location>
        <begin position="1106"/>
        <end position="1139"/>
    </location>
</feature>
<organism evidence="6 7">
    <name type="scientific">Rhodamnia argentea</name>
    <dbReference type="NCBI Taxonomy" id="178133"/>
    <lineage>
        <taxon>Eukaryota</taxon>
        <taxon>Viridiplantae</taxon>
        <taxon>Streptophyta</taxon>
        <taxon>Embryophyta</taxon>
        <taxon>Tracheophyta</taxon>
        <taxon>Spermatophyta</taxon>
        <taxon>Magnoliopsida</taxon>
        <taxon>eudicotyledons</taxon>
        <taxon>Gunneridae</taxon>
        <taxon>Pentapetalae</taxon>
        <taxon>rosids</taxon>
        <taxon>malvids</taxon>
        <taxon>Myrtales</taxon>
        <taxon>Myrtaceae</taxon>
        <taxon>Myrtoideae</taxon>
        <taxon>Myrteae</taxon>
        <taxon>Australasian group</taxon>
        <taxon>Rhodamnia</taxon>
    </lineage>
</organism>
<protein>
    <submittedName>
        <fullName evidence="7">E3 ubiquitin-protein ligase LIN-1 isoform X1</fullName>
    </submittedName>
</protein>
<dbReference type="InterPro" id="IPR016024">
    <property type="entry name" value="ARM-type_fold"/>
</dbReference>
<feature type="compositionally biased region" description="Acidic residues" evidence="2">
    <location>
        <begin position="352"/>
        <end position="363"/>
    </location>
</feature>
<evidence type="ECO:0000313" key="7">
    <source>
        <dbReference type="RefSeq" id="XP_030513930.1"/>
    </source>
</evidence>
<dbReference type="SUPFAM" id="SSF50978">
    <property type="entry name" value="WD40 repeat-like"/>
    <property type="match status" value="1"/>
</dbReference>
<dbReference type="InterPro" id="IPR055566">
    <property type="entry name" value="ARM_LIN"/>
</dbReference>
<dbReference type="InterPro" id="IPR001680">
    <property type="entry name" value="WD40_rpt"/>
</dbReference>
<keyword evidence="1" id="KW-0853">WD repeat</keyword>
<feature type="region of interest" description="Disordered" evidence="2">
    <location>
        <begin position="336"/>
        <end position="371"/>
    </location>
</feature>
<feature type="compositionally biased region" description="Polar residues" evidence="2">
    <location>
        <begin position="339"/>
        <end position="350"/>
    </location>
</feature>
<dbReference type="PROSITE" id="PS50294">
    <property type="entry name" value="WD_REPEATS_REGION"/>
    <property type="match status" value="1"/>
</dbReference>
<evidence type="ECO:0000313" key="6">
    <source>
        <dbReference type="Proteomes" id="UP000827889"/>
    </source>
</evidence>
<gene>
    <name evidence="7" type="primary">LOC115727786</name>
</gene>
<dbReference type="Gene3D" id="2.130.10.10">
    <property type="entry name" value="YVTN repeat-like/Quinoprotein amine dehydrogenase"/>
    <property type="match status" value="1"/>
</dbReference>
<dbReference type="InterPro" id="IPR056514">
    <property type="entry name" value="ARM_LIN_2nd"/>
</dbReference>
<proteinExistence type="predicted"/>
<feature type="repeat" description="WD" evidence="1">
    <location>
        <begin position="1080"/>
        <end position="1103"/>
    </location>
</feature>